<dbReference type="PATRIC" id="fig|1590043.3.peg.2530"/>
<dbReference type="GO" id="GO:0005829">
    <property type="term" value="C:cytosol"/>
    <property type="evidence" value="ECO:0007669"/>
    <property type="project" value="TreeGrafter"/>
</dbReference>
<dbReference type="InterPro" id="IPR000212">
    <property type="entry name" value="DNA_helicase_UvrD/REP"/>
</dbReference>
<evidence type="ECO:0000313" key="20">
    <source>
        <dbReference type="Proteomes" id="UP000051497"/>
    </source>
</evidence>
<evidence type="ECO:0000256" key="10">
    <source>
        <dbReference type="ARBA" id="ARBA00023235"/>
    </source>
</evidence>
<evidence type="ECO:0000256" key="15">
    <source>
        <dbReference type="PROSITE-ProRule" id="PRU00560"/>
    </source>
</evidence>
<keyword evidence="3" id="KW-0227">DNA damage</keyword>
<feature type="domain" description="UvrD-like helicase ATP-binding" evidence="16">
    <location>
        <begin position="2"/>
        <end position="501"/>
    </location>
</feature>
<dbReference type="Pfam" id="PF12705">
    <property type="entry name" value="PDDEXK_1"/>
    <property type="match status" value="1"/>
</dbReference>
<evidence type="ECO:0000256" key="12">
    <source>
        <dbReference type="ARBA" id="ARBA00034808"/>
    </source>
</evidence>
<dbReference type="GO" id="GO:0004527">
    <property type="term" value="F:exonuclease activity"/>
    <property type="evidence" value="ECO:0007669"/>
    <property type="project" value="UniProtKB-KW"/>
</dbReference>
<gene>
    <name evidence="18" type="primary">addA</name>
    <name evidence="19" type="ORF">HT99x_009625</name>
    <name evidence="18" type="ORF">HT99x_02482</name>
</gene>
<sequence length="1116" mass="127299">MMIIDNAARMSALDPNGSFIVQAPAGAGKTELLTQRFLALLGNVQEHPEEILAVTFTKKAAGEMRNRIVNALVQARAQDIAPEKPHERATWTLAKAALAKNDKNEWQLVENPNRLRIVTIDAFCASLVNKMPILSQFGGDFMVIEYATALYEQAAKALISQTTENEPWIQGLETLLLHLDNRMEKIVGLLVTLLMQRDQWLPYLRYLSANEVELQAYFEQSIQRLIENHLQKVNALFSASIATTLMRLANQSAKNCEALEKQNKIVNLINQTQLPGTSVNDLLLWQGIAEVLLTKEGEFRKRFDQNIGFLSQSAAKDKVEKAARKEQQETIKALIAELAEIEGAQALLAELELLPEPHLSNQHLKILKALGEILPVLVAHLQVVFQSNGKVDFTEISLRASNALGDALEPSDILLKLDYQLRHILIDEYQDTSVSQYRLFEKLVAGWQPGDGRTLFLVGDPMQSIYRFRGAEVSLFLHTQEKGLGSVRLTPLTLQVNFRSNENVINWINHTFKDIFPAVTNKTFGGVTYSHAIAAKKVENRQDVMLVPIQKGRNDIAEVAVQKIIDSLAQNPAHSIAVLGRTRKDLSLVVEALKKLKIPFVAHEIEHLALRSHVVDLVSLLRATLDWTDKIAWYALLRAPWIGLTLNDIFAISTTNTTGILWDAIQQFEQCQGLSTQAKERLSIFVAKMQYWLNNRWRKPLHEWLRGLWLTLGGENGYAHPVLTDIDAVFELICNMQESGIMLDIDAFEERLSQLYADVSVTPENAQQLPVELLTLHKAKGLEFDTVIIAYLQKLPKRNDPALLRWFEYTLGNRVDLLLAPYRFVAQEYDALYRYVDHCLTQKDRFEMARLLYVGATRAKNRLYLLGEYEVTDKGEIKSPPKGSFWEMLWPYVEQDFLHEHEDDTPKLGLNYEPNEKPLHRLKTPFSMPSLQEQGLALPDDDLNRPQMSDYVARCAGTVFHRLLQRLTEEESRNQPDSVKICELALKRMGLIGQELAQASTLIRDALNNMLADEKGRWIMDPRHHERQREWALSVKTPYGVDNYVIDFSFVDENGIRWIIDYKLTHHQSFTEAALAEETTRYRPQLLKYRQLLSRLEQRPIRCGLYFPLAKVFTEI</sequence>
<dbReference type="InterPro" id="IPR014017">
    <property type="entry name" value="DNA_helicase_UvrD-like_C"/>
</dbReference>
<proteinExistence type="predicted"/>
<evidence type="ECO:0000256" key="1">
    <source>
        <dbReference type="ARBA" id="ARBA00022722"/>
    </source>
</evidence>
<evidence type="ECO:0000256" key="3">
    <source>
        <dbReference type="ARBA" id="ARBA00022763"/>
    </source>
</evidence>
<name>A0A0Q9YRR2_9GAMM</name>
<evidence type="ECO:0000313" key="19">
    <source>
        <dbReference type="EMBL" id="MCS5711694.1"/>
    </source>
</evidence>
<keyword evidence="2 15" id="KW-0547">Nucleotide-binding</keyword>
<dbReference type="GO" id="GO:0033202">
    <property type="term" value="C:DNA helicase complex"/>
    <property type="evidence" value="ECO:0007669"/>
    <property type="project" value="TreeGrafter"/>
</dbReference>
<dbReference type="GO" id="GO:0043138">
    <property type="term" value="F:3'-5' DNA helicase activity"/>
    <property type="evidence" value="ECO:0007669"/>
    <property type="project" value="UniProtKB-EC"/>
</dbReference>
<keyword evidence="20" id="KW-1185">Reference proteome</keyword>
<evidence type="ECO:0000259" key="17">
    <source>
        <dbReference type="PROSITE" id="PS51217"/>
    </source>
</evidence>
<evidence type="ECO:0000256" key="9">
    <source>
        <dbReference type="ARBA" id="ARBA00023204"/>
    </source>
</evidence>
<dbReference type="EC" id="5.6.2.4" evidence="12"/>
<dbReference type="EMBL" id="LKAJ02000001">
    <property type="protein sequence ID" value="MCS5711694.1"/>
    <property type="molecule type" value="Genomic_DNA"/>
</dbReference>
<feature type="domain" description="UvrD-like helicase C-terminal" evidence="17">
    <location>
        <begin position="502"/>
        <end position="781"/>
    </location>
</feature>
<dbReference type="GO" id="GO:0003677">
    <property type="term" value="F:DNA binding"/>
    <property type="evidence" value="ECO:0007669"/>
    <property type="project" value="UniProtKB-KW"/>
</dbReference>
<dbReference type="STRING" id="295108.HT99x_02482"/>
<evidence type="ECO:0000256" key="4">
    <source>
        <dbReference type="ARBA" id="ARBA00022801"/>
    </source>
</evidence>
<reference evidence="18" key="1">
    <citation type="submission" date="2015-09" db="EMBL/GenBank/DDBJ databases">
        <title>Draft Genome Sequences of Two Novel Amoeba-resistant Intranuclear Bacteria, Candidatus Berkiella cookevillensis and Candidatus Berkiella aquae.</title>
        <authorList>
            <person name="Mehari Y.T."/>
            <person name="Arivett B.A."/>
            <person name="Farone A.L."/>
            <person name="Gunderson J.H."/>
            <person name="Farone M.B."/>
        </authorList>
    </citation>
    <scope>NUCLEOTIDE SEQUENCE [LARGE SCALE GENOMIC DNA]</scope>
    <source>
        <strain evidence="18">HT99</strain>
    </source>
</reference>
<dbReference type="GO" id="GO:0005524">
    <property type="term" value="F:ATP binding"/>
    <property type="evidence" value="ECO:0007669"/>
    <property type="project" value="UniProtKB-UniRule"/>
</dbReference>
<dbReference type="PROSITE" id="PS51198">
    <property type="entry name" value="UVRD_HELICASE_ATP_BIND"/>
    <property type="match status" value="1"/>
</dbReference>
<evidence type="ECO:0000256" key="5">
    <source>
        <dbReference type="ARBA" id="ARBA00022806"/>
    </source>
</evidence>
<keyword evidence="1" id="KW-0540">Nuclease</keyword>
<dbReference type="RefSeq" id="WP_075067096.1">
    <property type="nucleotide sequence ID" value="NZ_LKAJ02000001.1"/>
</dbReference>
<evidence type="ECO:0000256" key="14">
    <source>
        <dbReference type="ARBA" id="ARBA00048988"/>
    </source>
</evidence>
<keyword evidence="7 15" id="KW-0067">ATP-binding</keyword>
<dbReference type="Gene3D" id="3.90.320.10">
    <property type="match status" value="1"/>
</dbReference>
<dbReference type="InterPro" id="IPR027417">
    <property type="entry name" value="P-loop_NTPase"/>
</dbReference>
<dbReference type="InterPro" id="IPR011604">
    <property type="entry name" value="PDDEXK-like_dom_sf"/>
</dbReference>
<evidence type="ECO:0000256" key="7">
    <source>
        <dbReference type="ARBA" id="ARBA00022840"/>
    </source>
</evidence>
<keyword evidence="8" id="KW-0238">DNA-binding</keyword>
<evidence type="ECO:0000256" key="2">
    <source>
        <dbReference type="ARBA" id="ARBA00022741"/>
    </source>
</evidence>
<dbReference type="AlphaFoldDB" id="A0A0Q9YRR2"/>
<keyword evidence="10" id="KW-0413">Isomerase</keyword>
<evidence type="ECO:0000313" key="18">
    <source>
        <dbReference type="EMBL" id="KRG20386.1"/>
    </source>
</evidence>
<evidence type="ECO:0000256" key="11">
    <source>
        <dbReference type="ARBA" id="ARBA00034617"/>
    </source>
</evidence>
<evidence type="ECO:0000256" key="6">
    <source>
        <dbReference type="ARBA" id="ARBA00022839"/>
    </source>
</evidence>
<dbReference type="GO" id="GO:0000725">
    <property type="term" value="P:recombinational repair"/>
    <property type="evidence" value="ECO:0007669"/>
    <property type="project" value="TreeGrafter"/>
</dbReference>
<dbReference type="PANTHER" id="PTHR11070:SF2">
    <property type="entry name" value="ATP-DEPENDENT DNA HELICASE SRS2"/>
    <property type="match status" value="1"/>
</dbReference>
<reference evidence="19" key="2">
    <citation type="journal article" date="2016" name="Genome Announc.">
        <title>Draft Genome Sequences of Two Novel Amoeba-Resistant Intranuclear Bacteria, 'Candidatus Berkiella cookevillensis' and 'Candidatus Berkiella aquae'.</title>
        <authorList>
            <person name="Mehari Y.T."/>
            <person name="Arivett B.A."/>
            <person name="Farone A.L."/>
            <person name="Gunderson J.H."/>
            <person name="Farone M.B."/>
        </authorList>
    </citation>
    <scope>NUCLEOTIDE SEQUENCE</scope>
    <source>
        <strain evidence="19">HT99</strain>
    </source>
</reference>
<dbReference type="Gene3D" id="1.10.486.10">
    <property type="entry name" value="PCRA, domain 4"/>
    <property type="match status" value="1"/>
</dbReference>
<comment type="catalytic activity">
    <reaction evidence="11">
        <text>Couples ATP hydrolysis with the unwinding of duplex DNA by translocating in the 3'-5' direction.</text>
        <dbReference type="EC" id="5.6.2.4"/>
    </reaction>
</comment>
<keyword evidence="9" id="KW-0234">DNA repair</keyword>
<dbReference type="PROSITE" id="PS51217">
    <property type="entry name" value="UVRD_HELICASE_CTER"/>
    <property type="match status" value="1"/>
</dbReference>
<organism evidence="18">
    <name type="scientific">Candidatus Berkiella aquae</name>
    <dbReference type="NCBI Taxonomy" id="295108"/>
    <lineage>
        <taxon>Bacteria</taxon>
        <taxon>Pseudomonadati</taxon>
        <taxon>Pseudomonadota</taxon>
        <taxon>Gammaproteobacteria</taxon>
        <taxon>Candidatus Berkiellales</taxon>
        <taxon>Candidatus Berkiellaceae</taxon>
        <taxon>Candidatus Berkiella</taxon>
    </lineage>
</organism>
<reference evidence="19" key="3">
    <citation type="submission" date="2021-06" db="EMBL/GenBank/DDBJ databases">
        <title>Genomic Description and Analysis of Intracellular Bacteria, Candidatus Berkiella cookevillensis and Candidatus Berkiella aquae.</title>
        <authorList>
            <person name="Kidane D.T."/>
            <person name="Mehari Y.T."/>
            <person name="Rice F.C."/>
            <person name="Arivett B.A."/>
            <person name="Farone A.L."/>
            <person name="Berk S.G."/>
            <person name="Farone M.B."/>
        </authorList>
    </citation>
    <scope>NUCLEOTIDE SEQUENCE</scope>
    <source>
        <strain evidence="19">HT99</strain>
    </source>
</reference>
<evidence type="ECO:0000256" key="13">
    <source>
        <dbReference type="ARBA" id="ARBA00034923"/>
    </source>
</evidence>
<dbReference type="InterPro" id="IPR038726">
    <property type="entry name" value="PDDEXK_AddAB-type"/>
</dbReference>
<keyword evidence="6" id="KW-0269">Exonuclease</keyword>
<dbReference type="SUPFAM" id="SSF52540">
    <property type="entry name" value="P-loop containing nucleoside triphosphate hydrolases"/>
    <property type="match status" value="1"/>
</dbReference>
<dbReference type="EMBL" id="LKAJ01000012">
    <property type="protein sequence ID" value="KRG20386.1"/>
    <property type="molecule type" value="Genomic_DNA"/>
</dbReference>
<keyword evidence="4 15" id="KW-0378">Hydrolase</keyword>
<keyword evidence="5 15" id="KW-0347">Helicase</keyword>
<evidence type="ECO:0000256" key="8">
    <source>
        <dbReference type="ARBA" id="ARBA00023125"/>
    </source>
</evidence>
<feature type="binding site" evidence="15">
    <location>
        <begin position="23"/>
        <end position="30"/>
    </location>
    <ligand>
        <name>ATP</name>
        <dbReference type="ChEBI" id="CHEBI:30616"/>
    </ligand>
</feature>
<accession>A0A0Q9YRR2</accession>
<dbReference type="OrthoDB" id="9810135at2"/>
<comment type="caution">
    <text evidence="18">The sequence shown here is derived from an EMBL/GenBank/DDBJ whole genome shotgun (WGS) entry which is preliminary data.</text>
</comment>
<evidence type="ECO:0000259" key="16">
    <source>
        <dbReference type="PROSITE" id="PS51198"/>
    </source>
</evidence>
<dbReference type="InterPro" id="IPR014016">
    <property type="entry name" value="UvrD-like_ATP-bd"/>
</dbReference>
<dbReference type="Gene3D" id="3.40.50.300">
    <property type="entry name" value="P-loop containing nucleotide triphosphate hydrolases"/>
    <property type="match status" value="4"/>
</dbReference>
<dbReference type="Pfam" id="PF00580">
    <property type="entry name" value="UvrD-helicase"/>
    <property type="match status" value="1"/>
</dbReference>
<dbReference type="Proteomes" id="UP000051497">
    <property type="component" value="Unassembled WGS sequence"/>
</dbReference>
<dbReference type="PANTHER" id="PTHR11070">
    <property type="entry name" value="UVRD / RECB / PCRA DNA HELICASE FAMILY MEMBER"/>
    <property type="match status" value="1"/>
</dbReference>
<dbReference type="Pfam" id="PF13361">
    <property type="entry name" value="UvrD_C"/>
    <property type="match status" value="1"/>
</dbReference>
<protein>
    <recommendedName>
        <fullName evidence="12">DNA 3'-5' helicase</fullName>
        <ecNumber evidence="12">5.6.2.4</ecNumber>
    </recommendedName>
    <alternativeName>
        <fullName evidence="13">DNA 3'-5' helicase II</fullName>
    </alternativeName>
</protein>
<comment type="catalytic activity">
    <reaction evidence="14">
        <text>ATP + H2O = ADP + phosphate + H(+)</text>
        <dbReference type="Rhea" id="RHEA:13065"/>
        <dbReference type="ChEBI" id="CHEBI:15377"/>
        <dbReference type="ChEBI" id="CHEBI:15378"/>
        <dbReference type="ChEBI" id="CHEBI:30616"/>
        <dbReference type="ChEBI" id="CHEBI:43474"/>
        <dbReference type="ChEBI" id="CHEBI:456216"/>
        <dbReference type="EC" id="5.6.2.4"/>
    </reaction>
</comment>